<protein>
    <submittedName>
        <fullName evidence="2">Uncharacterized protein</fullName>
    </submittedName>
</protein>
<dbReference type="AlphaFoldDB" id="A0A084AFN3"/>
<proteinExistence type="predicted"/>
<sequence>MDPTPKRQHDHKYLESDSGSPGTARNAPHTFIGINAPSGSANQEERAKFKGLVTGLEITKSTSPSLWRKNPKKLLLTTRIESTDESMDESMDGSMDESMDGSMDEGTNIS</sequence>
<evidence type="ECO:0000256" key="1">
    <source>
        <dbReference type="SAM" id="MobiDB-lite"/>
    </source>
</evidence>
<organism evidence="2 3">
    <name type="scientific">Stachybotrys chartarum (strain CBS 109288 / IBT 7711)</name>
    <name type="common">Toxic black mold</name>
    <name type="synonym">Stilbospora chartarum</name>
    <dbReference type="NCBI Taxonomy" id="1280523"/>
    <lineage>
        <taxon>Eukaryota</taxon>
        <taxon>Fungi</taxon>
        <taxon>Dikarya</taxon>
        <taxon>Ascomycota</taxon>
        <taxon>Pezizomycotina</taxon>
        <taxon>Sordariomycetes</taxon>
        <taxon>Hypocreomycetidae</taxon>
        <taxon>Hypocreales</taxon>
        <taxon>Stachybotryaceae</taxon>
        <taxon>Stachybotrys</taxon>
    </lineage>
</organism>
<evidence type="ECO:0000313" key="3">
    <source>
        <dbReference type="Proteomes" id="UP000028045"/>
    </source>
</evidence>
<feature type="region of interest" description="Disordered" evidence="1">
    <location>
        <begin position="78"/>
        <end position="110"/>
    </location>
</feature>
<reference evidence="2 3" key="1">
    <citation type="journal article" date="2014" name="BMC Genomics">
        <title>Comparative genome sequencing reveals chemotype-specific gene clusters in the toxigenic black mold Stachybotrys.</title>
        <authorList>
            <person name="Semeiks J."/>
            <person name="Borek D."/>
            <person name="Otwinowski Z."/>
            <person name="Grishin N.V."/>
        </authorList>
    </citation>
    <scope>NUCLEOTIDE SEQUENCE [LARGE SCALE GENOMIC DNA]</scope>
    <source>
        <strain evidence="3">CBS 109288 / IBT 7711</strain>
    </source>
</reference>
<evidence type="ECO:0000313" key="2">
    <source>
        <dbReference type="EMBL" id="KEY64112.1"/>
    </source>
</evidence>
<dbReference type="Proteomes" id="UP000028045">
    <property type="component" value="Unassembled WGS sequence"/>
</dbReference>
<keyword evidence="3" id="KW-1185">Reference proteome</keyword>
<feature type="compositionally biased region" description="Basic and acidic residues" evidence="1">
    <location>
        <begin position="1"/>
        <end position="15"/>
    </location>
</feature>
<accession>A0A084AFN3</accession>
<name>A0A084AFN3_STACB</name>
<dbReference type="EMBL" id="KL648752">
    <property type="protein sequence ID" value="KEY64112.1"/>
    <property type="molecule type" value="Genomic_DNA"/>
</dbReference>
<dbReference type="HOGENOM" id="CLU_2224915_0_0_1"/>
<feature type="region of interest" description="Disordered" evidence="1">
    <location>
        <begin position="1"/>
        <end position="42"/>
    </location>
</feature>
<feature type="compositionally biased region" description="Acidic residues" evidence="1">
    <location>
        <begin position="83"/>
        <end position="103"/>
    </location>
</feature>
<gene>
    <name evidence="2" type="ORF">S7711_11149</name>
</gene>